<dbReference type="InterPro" id="IPR027843">
    <property type="entry name" value="DUF4440"/>
</dbReference>
<reference evidence="2 3" key="1">
    <citation type="journal article" date="2017" name="Front. Microbiol.">
        <title>Phaeobacter piscinae sp. nov., a species of the Roseobacter group and potential aquaculture probiont.</title>
        <authorList>
            <person name="Sonnenschein E.C."/>
            <person name="Phippen C.B.W."/>
            <person name="Nielsen K.F."/>
            <person name="Mateiu R.V."/>
            <person name="Melchiorsen J."/>
            <person name="Gram L."/>
            <person name="Overmann J."/>
            <person name="Freese H.M."/>
        </authorList>
    </citation>
    <scope>NUCLEOTIDE SEQUENCE [LARGE SCALE GENOMIC DNA]</scope>
    <source>
        <strain evidence="2 3">P63</strain>
    </source>
</reference>
<sequence>MQTENTSQSEMLLQELLAAETAVWTALQQGDVAADRAALHPQFLGVYPSGFAGRDEHTDQLSQGPTVAEFSIEDARVLPLGPETALLAYRASYTRPGQAEGQAEGEVEGAAMYVSSIWQRQDGGWINIFSQDTEALPEGVENPLP</sequence>
<dbReference type="EMBL" id="CP010784">
    <property type="protein sequence ID" value="ATF06117.1"/>
    <property type="molecule type" value="Genomic_DNA"/>
</dbReference>
<dbReference type="Proteomes" id="UP000217545">
    <property type="component" value="Chromosome"/>
</dbReference>
<name>A0AAC9Z9L4_9RHOB</name>
<evidence type="ECO:0000313" key="3">
    <source>
        <dbReference type="Proteomes" id="UP000217545"/>
    </source>
</evidence>
<gene>
    <name evidence="2" type="ORF">PhaeoP63_02048</name>
</gene>
<dbReference type="Pfam" id="PF14534">
    <property type="entry name" value="DUF4440"/>
    <property type="match status" value="1"/>
</dbReference>
<proteinExistence type="predicted"/>
<dbReference type="SUPFAM" id="SSF54427">
    <property type="entry name" value="NTF2-like"/>
    <property type="match status" value="1"/>
</dbReference>
<evidence type="ECO:0000259" key="1">
    <source>
        <dbReference type="Pfam" id="PF14534"/>
    </source>
</evidence>
<dbReference type="InterPro" id="IPR032710">
    <property type="entry name" value="NTF2-like_dom_sf"/>
</dbReference>
<protein>
    <recommendedName>
        <fullName evidence="1">DUF4440 domain-containing protein</fullName>
    </recommendedName>
</protein>
<dbReference type="RefSeq" id="WP_024097474.1">
    <property type="nucleotide sequence ID" value="NZ_CP010588.1"/>
</dbReference>
<dbReference type="Gene3D" id="3.10.450.50">
    <property type="match status" value="1"/>
</dbReference>
<feature type="domain" description="DUF4440" evidence="1">
    <location>
        <begin position="16"/>
        <end position="125"/>
    </location>
</feature>
<organism evidence="2 3">
    <name type="scientific">Phaeobacter gallaeciensis</name>
    <dbReference type="NCBI Taxonomy" id="60890"/>
    <lineage>
        <taxon>Bacteria</taxon>
        <taxon>Pseudomonadati</taxon>
        <taxon>Pseudomonadota</taxon>
        <taxon>Alphaproteobacteria</taxon>
        <taxon>Rhodobacterales</taxon>
        <taxon>Roseobacteraceae</taxon>
        <taxon>Phaeobacter</taxon>
    </lineage>
</organism>
<dbReference type="AlphaFoldDB" id="A0AAC9Z9L4"/>
<accession>A0AAC9Z9L4</accession>
<evidence type="ECO:0000313" key="2">
    <source>
        <dbReference type="EMBL" id="ATF06117.1"/>
    </source>
</evidence>
<dbReference type="GeneID" id="31846446"/>